<dbReference type="PROSITE" id="PS51819">
    <property type="entry name" value="VOC"/>
    <property type="match status" value="2"/>
</dbReference>
<sequence>MLDQIRGLHHVTSMASGARANNAFFTDTLGLRRVKKTVNFDAPDVYHLYYADEIGTPGTVMTYFPFPNAGRGRRGAGEVALTAFAIPQGSTDAWETRLRERHVENILRDSSFGAPRLLFDGPDGERLALVEAAADGRSPWTAGGVSEEIAIRGFHSVEMLLRDKAATVELLEFMGYREAAADGAVTRYEIAGGNPASRIDIRVDPAAPRAQAGAGSVHHIAFAVENRAAQAEVAERLAGAGWPTTPQIDRDYFFAIYFRSPGGVLFEVATNEPGFDRDEDRAHLGEALKLPKQHEHLRAELERRLEPLGDGA</sequence>
<evidence type="ECO:0000313" key="3">
    <source>
        <dbReference type="EMBL" id="SLN22507.1"/>
    </source>
</evidence>
<reference evidence="3 4" key="1">
    <citation type="submission" date="2017-03" db="EMBL/GenBank/DDBJ databases">
        <authorList>
            <person name="Afonso C.L."/>
            <person name="Miller P.J."/>
            <person name="Scott M.A."/>
            <person name="Spackman E."/>
            <person name="Goraichik I."/>
            <person name="Dimitrov K.M."/>
            <person name="Suarez D.L."/>
            <person name="Swayne D.E."/>
        </authorList>
    </citation>
    <scope>NUCLEOTIDE SEQUENCE [LARGE SCALE GENOMIC DNA]</scope>
    <source>
        <strain evidence="3 4">CECT 8367</strain>
    </source>
</reference>
<dbReference type="InterPro" id="IPR029068">
    <property type="entry name" value="Glyas_Bleomycin-R_OHBP_Dase"/>
</dbReference>
<keyword evidence="5" id="KW-1185">Reference proteome</keyword>
<dbReference type="OrthoDB" id="9785698at2"/>
<dbReference type="EC" id="1.13.11.-" evidence="3"/>
<accession>A0A1X6YIE8</accession>
<reference evidence="2 5" key="2">
    <citation type="submission" date="2018-03" db="EMBL/GenBank/DDBJ databases">
        <title>Genomic Encyclopedia of Archaeal and Bacterial Type Strains, Phase II (KMG-II): from individual species to whole genera.</title>
        <authorList>
            <person name="Goeker M."/>
        </authorList>
    </citation>
    <scope>NUCLEOTIDE SEQUENCE [LARGE SCALE GENOMIC DNA]</scope>
    <source>
        <strain evidence="2 5">DSM 29956</strain>
    </source>
</reference>
<keyword evidence="3" id="KW-0223">Dioxygenase</keyword>
<dbReference type="InterPro" id="IPR037523">
    <property type="entry name" value="VOC_core"/>
</dbReference>
<dbReference type="PANTHER" id="PTHR36110:SF2">
    <property type="entry name" value="RING-CLEAVING DIOXYGENASE MHQE-RELATED"/>
    <property type="match status" value="1"/>
</dbReference>
<dbReference type="SUPFAM" id="SSF54593">
    <property type="entry name" value="Glyoxalase/Bleomycin resistance protein/Dihydroxybiphenyl dioxygenase"/>
    <property type="match status" value="1"/>
</dbReference>
<dbReference type="Pfam" id="PF00903">
    <property type="entry name" value="Glyoxalase"/>
    <property type="match status" value="1"/>
</dbReference>
<dbReference type="PANTHER" id="PTHR36110">
    <property type="entry name" value="RING-CLEAVING DIOXYGENASE MHQE-RELATED"/>
    <property type="match status" value="1"/>
</dbReference>
<dbReference type="EMBL" id="FWFY01000002">
    <property type="protein sequence ID" value="SLN22507.1"/>
    <property type="molecule type" value="Genomic_DNA"/>
</dbReference>
<dbReference type="EMBL" id="PYGB01000001">
    <property type="protein sequence ID" value="PSK88607.1"/>
    <property type="molecule type" value="Genomic_DNA"/>
</dbReference>
<dbReference type="Gene3D" id="3.10.180.10">
    <property type="entry name" value="2,3-Dihydroxybiphenyl 1,2-Dioxygenase, domain 1"/>
    <property type="match status" value="2"/>
</dbReference>
<proteinExistence type="predicted"/>
<evidence type="ECO:0000313" key="2">
    <source>
        <dbReference type="EMBL" id="PSK88607.1"/>
    </source>
</evidence>
<dbReference type="RefSeq" id="WP_085895011.1">
    <property type="nucleotide sequence ID" value="NZ_FWFY01000002.1"/>
</dbReference>
<feature type="domain" description="VOC" evidence="1">
    <location>
        <begin position="153"/>
        <end position="271"/>
    </location>
</feature>
<organism evidence="3 4">
    <name type="scientific">Limimaricola soesokkakensis</name>
    <dbReference type="NCBI Taxonomy" id="1343159"/>
    <lineage>
        <taxon>Bacteria</taxon>
        <taxon>Pseudomonadati</taxon>
        <taxon>Pseudomonadota</taxon>
        <taxon>Alphaproteobacteria</taxon>
        <taxon>Rhodobacterales</taxon>
        <taxon>Paracoccaceae</taxon>
        <taxon>Limimaricola</taxon>
    </lineage>
</organism>
<evidence type="ECO:0000313" key="5">
    <source>
        <dbReference type="Proteomes" id="UP000240624"/>
    </source>
</evidence>
<dbReference type="AlphaFoldDB" id="A0A1X6YIE8"/>
<evidence type="ECO:0000259" key="1">
    <source>
        <dbReference type="PROSITE" id="PS51819"/>
    </source>
</evidence>
<feature type="domain" description="VOC" evidence="1">
    <location>
        <begin position="7"/>
        <end position="132"/>
    </location>
</feature>
<protein>
    <submittedName>
        <fullName evidence="2">Glyoxalase family protein</fullName>
    </submittedName>
    <submittedName>
        <fullName evidence="3">Putative ring-cleaving dioxygenase MhqO</fullName>
        <ecNumber evidence="3">1.13.11.-</ecNumber>
    </submittedName>
</protein>
<dbReference type="GO" id="GO:0051213">
    <property type="term" value="F:dioxygenase activity"/>
    <property type="evidence" value="ECO:0007669"/>
    <property type="project" value="UniProtKB-KW"/>
</dbReference>
<dbReference type="InterPro" id="IPR004360">
    <property type="entry name" value="Glyas_Fos-R_dOase_dom"/>
</dbReference>
<dbReference type="InterPro" id="IPR052537">
    <property type="entry name" value="Extradiol_RC_dioxygenase"/>
</dbReference>
<dbReference type="CDD" id="cd08347">
    <property type="entry name" value="PcpA_C_like"/>
    <property type="match status" value="1"/>
</dbReference>
<keyword evidence="3" id="KW-0560">Oxidoreductase</keyword>
<dbReference type="Proteomes" id="UP000240624">
    <property type="component" value="Unassembled WGS sequence"/>
</dbReference>
<dbReference type="Proteomes" id="UP000193495">
    <property type="component" value="Unassembled WGS sequence"/>
</dbReference>
<evidence type="ECO:0000313" key="4">
    <source>
        <dbReference type="Proteomes" id="UP000193495"/>
    </source>
</evidence>
<gene>
    <name evidence="3" type="primary">mhqO</name>
    <name evidence="2" type="ORF">CLV79_101447</name>
    <name evidence="3" type="ORF">LOS8367_00640</name>
</gene>
<name>A0A1X6YIE8_9RHOB</name>